<dbReference type="EMBL" id="MN740139">
    <property type="protein sequence ID" value="QHT89385.1"/>
    <property type="molecule type" value="Genomic_DNA"/>
</dbReference>
<name>A0A6C0IAF0_9ZZZZ</name>
<organism evidence="1">
    <name type="scientific">viral metagenome</name>
    <dbReference type="NCBI Taxonomy" id="1070528"/>
    <lineage>
        <taxon>unclassified sequences</taxon>
        <taxon>metagenomes</taxon>
        <taxon>organismal metagenomes</taxon>
    </lineage>
</organism>
<protein>
    <submittedName>
        <fullName evidence="1">Uncharacterized protein</fullName>
    </submittedName>
</protein>
<accession>A0A6C0IAF0</accession>
<proteinExistence type="predicted"/>
<evidence type="ECO:0000313" key="1">
    <source>
        <dbReference type="EMBL" id="QHT89385.1"/>
    </source>
</evidence>
<sequence length="51" mass="6087">MIKKNINILYIIRFNKFNSIINVSKCYIGDIYNGITIINYIIYDTNNRIEI</sequence>
<reference evidence="1" key="1">
    <citation type="journal article" date="2020" name="Nature">
        <title>Giant virus diversity and host interactions through global metagenomics.</title>
        <authorList>
            <person name="Schulz F."/>
            <person name="Roux S."/>
            <person name="Paez-Espino D."/>
            <person name="Jungbluth S."/>
            <person name="Walsh D.A."/>
            <person name="Denef V.J."/>
            <person name="McMahon K.D."/>
            <person name="Konstantinidis K.T."/>
            <person name="Eloe-Fadrosh E.A."/>
            <person name="Kyrpides N.C."/>
            <person name="Woyke T."/>
        </authorList>
    </citation>
    <scope>NUCLEOTIDE SEQUENCE</scope>
    <source>
        <strain evidence="1">GVMAG-M-3300023184-60</strain>
    </source>
</reference>
<dbReference type="AlphaFoldDB" id="A0A6C0IAF0"/>